<evidence type="ECO:0000313" key="2">
    <source>
        <dbReference type="Proteomes" id="UP000566819"/>
    </source>
</evidence>
<reference evidence="1 2" key="1">
    <citation type="submission" date="2020-03" db="EMBL/GenBank/DDBJ databases">
        <title>Draft Genome Sequence of Cudoniella acicularis.</title>
        <authorList>
            <person name="Buettner E."/>
            <person name="Kellner H."/>
        </authorList>
    </citation>
    <scope>NUCLEOTIDE SEQUENCE [LARGE SCALE GENOMIC DNA]</scope>
    <source>
        <strain evidence="1 2">DSM 108380</strain>
    </source>
</reference>
<dbReference type="OrthoDB" id="432970at2759"/>
<proteinExistence type="predicted"/>
<protein>
    <submittedName>
        <fullName evidence="1">Uncharacterized protein</fullName>
    </submittedName>
</protein>
<dbReference type="Proteomes" id="UP000566819">
    <property type="component" value="Unassembled WGS sequence"/>
</dbReference>
<evidence type="ECO:0000313" key="1">
    <source>
        <dbReference type="EMBL" id="KAF4624578.1"/>
    </source>
</evidence>
<dbReference type="EMBL" id="JAAMPI010001613">
    <property type="protein sequence ID" value="KAF4624578.1"/>
    <property type="molecule type" value="Genomic_DNA"/>
</dbReference>
<dbReference type="AlphaFoldDB" id="A0A8H4R7Y2"/>
<name>A0A8H4R7Y2_9HELO</name>
<organism evidence="1 2">
    <name type="scientific">Cudoniella acicularis</name>
    <dbReference type="NCBI Taxonomy" id="354080"/>
    <lineage>
        <taxon>Eukaryota</taxon>
        <taxon>Fungi</taxon>
        <taxon>Dikarya</taxon>
        <taxon>Ascomycota</taxon>
        <taxon>Pezizomycotina</taxon>
        <taxon>Leotiomycetes</taxon>
        <taxon>Helotiales</taxon>
        <taxon>Tricladiaceae</taxon>
        <taxon>Cudoniella</taxon>
    </lineage>
</organism>
<keyword evidence="2" id="KW-1185">Reference proteome</keyword>
<sequence length="343" mass="38654">MPFPFEKPLAVVASEGLMLDTNPANPSTWHVHRQGPMPRMVLLCKLLIVSSSIFSILAFATDDDILDTSIYGITFNCRFCPFVARDGTSTSRAVCKLWNRRNNEAALLTYREVVYDIDLTKIKFQDGVLCLYQNQRPITARSKRGLFPGHLTTNIEHREAALANNQCTTAMALLGRLTRKLLEGVASTIEVLDLHVGKPLIPTKLVPGPDSSGLPHTVLKVVRLFANEAWIIDTAGCQYGFRDVLVPFEKYVADKSCRISSEPTTYDATETKDLDYFSTLPFLNRTRAQREDKKLERQARLHFAIFVNTLVSKDMLNGSATEFKDKFDSFVYELKLHMLNLAN</sequence>
<comment type="caution">
    <text evidence="1">The sequence shown here is derived from an EMBL/GenBank/DDBJ whole genome shotgun (WGS) entry which is preliminary data.</text>
</comment>
<gene>
    <name evidence="1" type="ORF">G7Y89_g13592</name>
</gene>
<accession>A0A8H4R7Y2</accession>